<dbReference type="InterPro" id="IPR036291">
    <property type="entry name" value="NAD(P)-bd_dom_sf"/>
</dbReference>
<dbReference type="Pfam" id="PF13561">
    <property type="entry name" value="adh_short_C2"/>
    <property type="match status" value="1"/>
</dbReference>
<dbReference type="PRINTS" id="PR00080">
    <property type="entry name" value="SDRFAMILY"/>
</dbReference>
<dbReference type="EMBL" id="FNJI01000055">
    <property type="protein sequence ID" value="SDP79687.1"/>
    <property type="molecule type" value="Genomic_DNA"/>
</dbReference>
<dbReference type="NCBIfam" id="NF005559">
    <property type="entry name" value="PRK07231.1"/>
    <property type="match status" value="1"/>
</dbReference>
<dbReference type="Gene3D" id="3.40.50.720">
    <property type="entry name" value="NAD(P)-binding Rossmann-like Domain"/>
    <property type="match status" value="1"/>
</dbReference>
<dbReference type="OrthoDB" id="9804774at2"/>
<dbReference type="InterPro" id="IPR020904">
    <property type="entry name" value="Sc_DH/Rdtase_CS"/>
</dbReference>
<dbReference type="PRINTS" id="PR00081">
    <property type="entry name" value="GDHRDH"/>
</dbReference>
<dbReference type="STRING" id="91360.SAMN05660330_04152"/>
<evidence type="ECO:0000313" key="4">
    <source>
        <dbReference type="Proteomes" id="UP000199073"/>
    </source>
</evidence>
<sequence>MDNYLEKTFSIAGKVALVTGGARGIGYGIASALAGAGADLMLAARTESQLVTAQQQLVADSRRRVETMVADLSQEDTPARLIGETISRFGKIDILVNNAGSNIRKPVLDFSSKDFDTIIDIQLKSAFFTAQCAAREMAKTGGGRIINLASLTSKIGVSGIALYGAAKGGIFALTKALAVELADANINVNAVAPGYVRTAMTEPAFSDETRSQWMLSRIPINRFGTPEEIGNTVLFLASPASNYITGEVIYVDGGWMAA</sequence>
<organism evidence="3 4">
    <name type="scientific">Desulforhopalus singaporensis</name>
    <dbReference type="NCBI Taxonomy" id="91360"/>
    <lineage>
        <taxon>Bacteria</taxon>
        <taxon>Pseudomonadati</taxon>
        <taxon>Thermodesulfobacteriota</taxon>
        <taxon>Desulfobulbia</taxon>
        <taxon>Desulfobulbales</taxon>
        <taxon>Desulfocapsaceae</taxon>
        <taxon>Desulforhopalus</taxon>
    </lineage>
</organism>
<dbReference type="Proteomes" id="UP000199073">
    <property type="component" value="Unassembled WGS sequence"/>
</dbReference>
<dbReference type="InterPro" id="IPR002347">
    <property type="entry name" value="SDR_fam"/>
</dbReference>
<reference evidence="3 4" key="1">
    <citation type="submission" date="2016-10" db="EMBL/GenBank/DDBJ databases">
        <authorList>
            <person name="de Groot N.N."/>
        </authorList>
    </citation>
    <scope>NUCLEOTIDE SEQUENCE [LARGE SCALE GENOMIC DNA]</scope>
    <source>
        <strain evidence="3 4">DSM 12130</strain>
    </source>
</reference>
<dbReference type="GO" id="GO:0016616">
    <property type="term" value="F:oxidoreductase activity, acting on the CH-OH group of donors, NAD or NADP as acceptor"/>
    <property type="evidence" value="ECO:0007669"/>
    <property type="project" value="TreeGrafter"/>
</dbReference>
<dbReference type="SUPFAM" id="SSF51735">
    <property type="entry name" value="NAD(P)-binding Rossmann-fold domains"/>
    <property type="match status" value="1"/>
</dbReference>
<accession>A0A1H0VMD7</accession>
<dbReference type="GO" id="GO:0048038">
    <property type="term" value="F:quinone binding"/>
    <property type="evidence" value="ECO:0007669"/>
    <property type="project" value="TreeGrafter"/>
</dbReference>
<comment type="similarity">
    <text evidence="1">Belongs to the short-chain dehydrogenases/reductases (SDR) family.</text>
</comment>
<proteinExistence type="inferred from homology"/>
<name>A0A1H0VMD7_9BACT</name>
<dbReference type="FunFam" id="3.40.50.720:FF:000084">
    <property type="entry name" value="Short-chain dehydrogenase reductase"/>
    <property type="match status" value="1"/>
</dbReference>
<keyword evidence="2" id="KW-0560">Oxidoreductase</keyword>
<dbReference type="AlphaFoldDB" id="A0A1H0VMD7"/>
<keyword evidence="4" id="KW-1185">Reference proteome</keyword>
<dbReference type="PROSITE" id="PS00061">
    <property type="entry name" value="ADH_SHORT"/>
    <property type="match status" value="1"/>
</dbReference>
<dbReference type="GO" id="GO:0006633">
    <property type="term" value="P:fatty acid biosynthetic process"/>
    <property type="evidence" value="ECO:0007669"/>
    <property type="project" value="TreeGrafter"/>
</dbReference>
<dbReference type="PANTHER" id="PTHR42760:SF133">
    <property type="entry name" value="3-OXOACYL-[ACYL-CARRIER-PROTEIN] REDUCTASE"/>
    <property type="match status" value="1"/>
</dbReference>
<protein>
    <submittedName>
        <fullName evidence="3">2-deoxy-D-gluconate 3-dehydrogenase</fullName>
    </submittedName>
</protein>
<evidence type="ECO:0000256" key="1">
    <source>
        <dbReference type="ARBA" id="ARBA00006484"/>
    </source>
</evidence>
<gene>
    <name evidence="3" type="ORF">SAMN05660330_04152</name>
</gene>
<evidence type="ECO:0000313" key="3">
    <source>
        <dbReference type="EMBL" id="SDP79687.1"/>
    </source>
</evidence>
<dbReference type="PANTHER" id="PTHR42760">
    <property type="entry name" value="SHORT-CHAIN DEHYDROGENASES/REDUCTASES FAMILY MEMBER"/>
    <property type="match status" value="1"/>
</dbReference>
<evidence type="ECO:0000256" key="2">
    <source>
        <dbReference type="ARBA" id="ARBA00023002"/>
    </source>
</evidence>
<dbReference type="RefSeq" id="WP_092226015.1">
    <property type="nucleotide sequence ID" value="NZ_FNJI01000055.1"/>
</dbReference>